<protein>
    <recommendedName>
        <fullName evidence="4">PASTA domain-containing protein</fullName>
    </recommendedName>
</protein>
<feature type="region of interest" description="Disordered" evidence="1">
    <location>
        <begin position="1"/>
        <end position="43"/>
    </location>
</feature>
<name>A0ABP8JRM9_9MICO</name>
<organism evidence="2 3">
    <name type="scientific">Ornithinibacter aureus</name>
    <dbReference type="NCBI Taxonomy" id="622664"/>
    <lineage>
        <taxon>Bacteria</taxon>
        <taxon>Bacillati</taxon>
        <taxon>Actinomycetota</taxon>
        <taxon>Actinomycetes</taxon>
        <taxon>Micrococcales</taxon>
        <taxon>Intrasporangiaceae</taxon>
        <taxon>Ornithinibacter</taxon>
    </lineage>
</organism>
<reference evidence="3" key="1">
    <citation type="journal article" date="2019" name="Int. J. Syst. Evol. Microbiol.">
        <title>The Global Catalogue of Microorganisms (GCM) 10K type strain sequencing project: providing services to taxonomists for standard genome sequencing and annotation.</title>
        <authorList>
            <consortium name="The Broad Institute Genomics Platform"/>
            <consortium name="The Broad Institute Genome Sequencing Center for Infectious Disease"/>
            <person name="Wu L."/>
            <person name="Ma J."/>
        </authorList>
    </citation>
    <scope>NUCLEOTIDE SEQUENCE [LARGE SCALE GENOMIC DNA]</scope>
    <source>
        <strain evidence="3">JCM 17738</strain>
    </source>
</reference>
<dbReference type="RefSeq" id="WP_159902075.1">
    <property type="nucleotide sequence ID" value="NZ_BAABFX010000025.1"/>
</dbReference>
<sequence length="248" mass="26019">MATAEQPNTPVFDSNMNSGDGATVGASRDQVEQTMRAGEKSGAQYEYRSSSYCQTGDPDSGNPEDVCLRAYVVCQNQDIDAGDGPATRIWRREITTPPSPWVQRVVTCFPDLADGPSGPTMADIAAAFHDTDFTKATVNIQPEGDVTLVTLPTYFEARFPDAGFQPGEVDTVTLVGVPVDIRPGLNSITYHLGDRRTLGPTASLGGPYPKGDVVTTYPGQAPTTCEPTSPTPASSASAAANGSTSPAP</sequence>
<evidence type="ECO:0000313" key="2">
    <source>
        <dbReference type="EMBL" id="GAA4394979.1"/>
    </source>
</evidence>
<accession>A0ABP8JRM9</accession>
<feature type="compositionally biased region" description="Polar residues" evidence="1">
    <location>
        <begin position="1"/>
        <end position="20"/>
    </location>
</feature>
<feature type="compositionally biased region" description="Low complexity" evidence="1">
    <location>
        <begin position="221"/>
        <end position="248"/>
    </location>
</feature>
<dbReference type="Proteomes" id="UP001500390">
    <property type="component" value="Unassembled WGS sequence"/>
</dbReference>
<evidence type="ECO:0008006" key="4">
    <source>
        <dbReference type="Google" id="ProtNLM"/>
    </source>
</evidence>
<dbReference type="EMBL" id="BAABFX010000025">
    <property type="protein sequence ID" value="GAA4394979.1"/>
    <property type="molecule type" value="Genomic_DNA"/>
</dbReference>
<proteinExistence type="predicted"/>
<keyword evidence="3" id="KW-1185">Reference proteome</keyword>
<gene>
    <name evidence="2" type="ORF">GCM10023153_16590</name>
</gene>
<comment type="caution">
    <text evidence="2">The sequence shown here is derived from an EMBL/GenBank/DDBJ whole genome shotgun (WGS) entry which is preliminary data.</text>
</comment>
<evidence type="ECO:0000256" key="1">
    <source>
        <dbReference type="SAM" id="MobiDB-lite"/>
    </source>
</evidence>
<evidence type="ECO:0000313" key="3">
    <source>
        <dbReference type="Proteomes" id="UP001500390"/>
    </source>
</evidence>
<feature type="region of interest" description="Disordered" evidence="1">
    <location>
        <begin position="200"/>
        <end position="248"/>
    </location>
</feature>